<dbReference type="RefSeq" id="WP_259092284.1">
    <property type="nucleotide sequence ID" value="NZ_BAAAZC010000008.1"/>
</dbReference>
<evidence type="ECO:0008006" key="4">
    <source>
        <dbReference type="Google" id="ProtNLM"/>
    </source>
</evidence>
<keyword evidence="1" id="KW-1133">Transmembrane helix</keyword>
<feature type="transmembrane region" description="Helical" evidence="1">
    <location>
        <begin position="165"/>
        <end position="185"/>
    </location>
</feature>
<evidence type="ECO:0000313" key="2">
    <source>
        <dbReference type="EMBL" id="GAA3964584.1"/>
    </source>
</evidence>
<protein>
    <recommendedName>
        <fullName evidence="4">DoxX family protein</fullName>
    </recommendedName>
</protein>
<dbReference type="Proteomes" id="UP001500742">
    <property type="component" value="Unassembled WGS sequence"/>
</dbReference>
<keyword evidence="1" id="KW-0812">Transmembrane</keyword>
<reference evidence="3" key="1">
    <citation type="journal article" date="2019" name="Int. J. Syst. Evol. Microbiol.">
        <title>The Global Catalogue of Microorganisms (GCM) 10K type strain sequencing project: providing services to taxonomists for standard genome sequencing and annotation.</title>
        <authorList>
            <consortium name="The Broad Institute Genomics Platform"/>
            <consortium name="The Broad Institute Genome Sequencing Center for Infectious Disease"/>
            <person name="Wu L."/>
            <person name="Ma J."/>
        </authorList>
    </citation>
    <scope>NUCLEOTIDE SEQUENCE [LARGE SCALE GENOMIC DNA]</scope>
    <source>
        <strain evidence="3">JCM 16601</strain>
    </source>
</reference>
<proteinExistence type="predicted"/>
<organism evidence="2 3">
    <name type="scientific">Mucilaginibacter dorajii</name>
    <dbReference type="NCBI Taxonomy" id="692994"/>
    <lineage>
        <taxon>Bacteria</taxon>
        <taxon>Pseudomonadati</taxon>
        <taxon>Bacteroidota</taxon>
        <taxon>Sphingobacteriia</taxon>
        <taxon>Sphingobacteriales</taxon>
        <taxon>Sphingobacteriaceae</taxon>
        <taxon>Mucilaginibacter</taxon>
    </lineage>
</organism>
<feature type="transmembrane region" description="Helical" evidence="1">
    <location>
        <begin position="231"/>
        <end position="251"/>
    </location>
</feature>
<feature type="transmembrane region" description="Helical" evidence="1">
    <location>
        <begin position="191"/>
        <end position="210"/>
    </location>
</feature>
<feature type="transmembrane region" description="Helical" evidence="1">
    <location>
        <begin position="91"/>
        <end position="109"/>
    </location>
</feature>
<sequence length="372" mass="43534">MPENTTPRSCWFNKFFECLYLYIALAVTFHMVYTSFVPYRDNLDETFYIKLFLYTGGFIVLTALAYATYWHRKEKAPGFNWGIKHAWLQGIMRYFLAFEVSVYGFAKILQTQFATVYSRLDIPVGSLNGFELTWNYFGHSYTFAVILGCIQIGGGILLLFRRTTLAGMFTLLPVMVNIVFINIFYSIDAGAFINSLIITAGLTYLLMLRWSDLKILLFQKAGNLPMVKLTLIRPLLKVMCIGLAFFCIFNISSKFPSSGFEGKWKVTAITRNGKHYEPNEWLNNPRAWSNIYIEQFGYMEFSSNPYIFEEERAWRSAYQYNAFKKTFNIEFYNAPRTDTIKAKIRDYDGRTMHWDMMYYSDTMRMELIRVGK</sequence>
<name>A0ABP7PF78_9SPHI</name>
<feature type="transmembrane region" description="Helical" evidence="1">
    <location>
        <begin position="141"/>
        <end position="160"/>
    </location>
</feature>
<keyword evidence="3" id="KW-1185">Reference proteome</keyword>
<gene>
    <name evidence="2" type="ORF">GCM10022210_11220</name>
</gene>
<accession>A0ABP7PF78</accession>
<feature type="transmembrane region" description="Helical" evidence="1">
    <location>
        <begin position="51"/>
        <end position="70"/>
    </location>
</feature>
<dbReference type="EMBL" id="BAAAZC010000008">
    <property type="protein sequence ID" value="GAA3964584.1"/>
    <property type="molecule type" value="Genomic_DNA"/>
</dbReference>
<evidence type="ECO:0000313" key="3">
    <source>
        <dbReference type="Proteomes" id="UP001500742"/>
    </source>
</evidence>
<feature type="transmembrane region" description="Helical" evidence="1">
    <location>
        <begin position="20"/>
        <end position="39"/>
    </location>
</feature>
<keyword evidence="1" id="KW-0472">Membrane</keyword>
<comment type="caution">
    <text evidence="2">The sequence shown here is derived from an EMBL/GenBank/DDBJ whole genome shotgun (WGS) entry which is preliminary data.</text>
</comment>
<evidence type="ECO:0000256" key="1">
    <source>
        <dbReference type="SAM" id="Phobius"/>
    </source>
</evidence>